<feature type="region of interest" description="Disordered" evidence="9">
    <location>
        <begin position="100"/>
        <end position="133"/>
    </location>
</feature>
<dbReference type="GO" id="GO:0005737">
    <property type="term" value="C:cytoplasm"/>
    <property type="evidence" value="ECO:0007669"/>
    <property type="project" value="TreeGrafter"/>
</dbReference>
<dbReference type="PANTHER" id="PTHR22967">
    <property type="entry name" value="SERINE/THREONINE PROTEIN KINASE"/>
    <property type="match status" value="1"/>
</dbReference>
<dbReference type="EMBL" id="JNBS01004825">
    <property type="protein sequence ID" value="OQR82206.1"/>
    <property type="molecule type" value="Genomic_DNA"/>
</dbReference>
<dbReference type="SUPFAM" id="SSF56112">
    <property type="entry name" value="Protein kinase-like (PK-like)"/>
    <property type="match status" value="1"/>
</dbReference>
<dbReference type="AlphaFoldDB" id="A0A1V9Y914"/>
<evidence type="ECO:0000259" key="10">
    <source>
        <dbReference type="PROSITE" id="PS50011"/>
    </source>
</evidence>
<evidence type="ECO:0000256" key="7">
    <source>
        <dbReference type="ARBA" id="ARBA00047899"/>
    </source>
</evidence>
<evidence type="ECO:0000313" key="11">
    <source>
        <dbReference type="EMBL" id="OQR82206.1"/>
    </source>
</evidence>
<keyword evidence="3" id="KW-0808">Transferase</keyword>
<evidence type="ECO:0000256" key="6">
    <source>
        <dbReference type="ARBA" id="ARBA00022840"/>
    </source>
</evidence>
<feature type="domain" description="Protein kinase" evidence="10">
    <location>
        <begin position="1"/>
        <end position="94"/>
    </location>
</feature>
<name>A0A1V9Y914_9STRA</name>
<comment type="catalytic activity">
    <reaction evidence="7">
        <text>L-threonyl-[protein] + ATP = O-phospho-L-threonyl-[protein] + ADP + H(+)</text>
        <dbReference type="Rhea" id="RHEA:46608"/>
        <dbReference type="Rhea" id="RHEA-COMP:11060"/>
        <dbReference type="Rhea" id="RHEA-COMP:11605"/>
        <dbReference type="ChEBI" id="CHEBI:15378"/>
        <dbReference type="ChEBI" id="CHEBI:30013"/>
        <dbReference type="ChEBI" id="CHEBI:30616"/>
        <dbReference type="ChEBI" id="CHEBI:61977"/>
        <dbReference type="ChEBI" id="CHEBI:456216"/>
        <dbReference type="EC" id="2.7.11.1"/>
    </reaction>
</comment>
<dbReference type="STRING" id="74557.A0A1V9Y914"/>
<dbReference type="Gene3D" id="1.10.510.10">
    <property type="entry name" value="Transferase(Phosphotransferase) domain 1"/>
    <property type="match status" value="1"/>
</dbReference>
<reference evidence="11 12" key="1">
    <citation type="journal article" date="2014" name="Genome Biol. Evol.">
        <title>The secreted proteins of Achlya hypogyna and Thraustotheca clavata identify the ancestral oomycete secretome and reveal gene acquisitions by horizontal gene transfer.</title>
        <authorList>
            <person name="Misner I."/>
            <person name="Blouin N."/>
            <person name="Leonard G."/>
            <person name="Richards T.A."/>
            <person name="Lane C.E."/>
        </authorList>
    </citation>
    <scope>NUCLEOTIDE SEQUENCE [LARGE SCALE GENOMIC DNA]</scope>
    <source>
        <strain evidence="11 12">ATCC 34112</strain>
    </source>
</reference>
<evidence type="ECO:0000256" key="2">
    <source>
        <dbReference type="ARBA" id="ARBA00022527"/>
    </source>
</evidence>
<comment type="caution">
    <text evidence="11">The sequence shown here is derived from an EMBL/GenBank/DDBJ whole genome shotgun (WGS) entry which is preliminary data.</text>
</comment>
<protein>
    <recommendedName>
        <fullName evidence="1">non-specific serine/threonine protein kinase</fullName>
        <ecNumber evidence="1">2.7.11.1</ecNumber>
    </recommendedName>
</protein>
<evidence type="ECO:0000313" key="12">
    <source>
        <dbReference type="Proteomes" id="UP000243217"/>
    </source>
</evidence>
<evidence type="ECO:0000256" key="3">
    <source>
        <dbReference type="ARBA" id="ARBA00022679"/>
    </source>
</evidence>
<keyword evidence="6" id="KW-0067">ATP-binding</keyword>
<dbReference type="PANTHER" id="PTHR22967:SF57">
    <property type="entry name" value="AUXILIN, ISOFORM A-RELATED"/>
    <property type="match status" value="1"/>
</dbReference>
<sequence>MYRSPELADIEGTAMFGSARLTEAVDIWALGCVLYNMAFFKPPFPPDGLRTSRYSVPANSYSKDLPLLLKRMLAEDVEERATIDEVIACVDAILANEPMPKKGTVQSTNTTASRTSSGRKDASRASSKPSLPVVDVMSAPTPAAAPAFANFADFSAPTPTKAAPAFDAFAAPAPTAPPVAPLAPLNTAFDPFGAPPAPANKVVDNFGFIVSPTNQPEKHTQARDAFSAFEDLNKPTPIPWEQGKVGNPMSPMGLHNMQSPMGYQQPAMNYGHPTSPMGYGQPNATYGQPISPMGYTQPNANYGQPISPMGYVQPNANYGQQPTQGMNQGGQQGGNACDGKSAHAIGVFNLPVYTHSTVNDRSGPFQHLAPPGVQQLHLW</sequence>
<dbReference type="OrthoDB" id="2018507at2759"/>
<feature type="compositionally biased region" description="Polar residues" evidence="9">
    <location>
        <begin position="104"/>
        <end position="116"/>
    </location>
</feature>
<dbReference type="PROSITE" id="PS50011">
    <property type="entry name" value="PROTEIN_KINASE_DOM"/>
    <property type="match status" value="1"/>
</dbReference>
<dbReference type="InterPro" id="IPR011009">
    <property type="entry name" value="Kinase-like_dom_sf"/>
</dbReference>
<keyword evidence="5" id="KW-0418">Kinase</keyword>
<gene>
    <name evidence="11" type="ORF">THRCLA_11052</name>
</gene>
<evidence type="ECO:0000256" key="1">
    <source>
        <dbReference type="ARBA" id="ARBA00012513"/>
    </source>
</evidence>
<dbReference type="InterPro" id="IPR000719">
    <property type="entry name" value="Prot_kinase_dom"/>
</dbReference>
<evidence type="ECO:0000256" key="4">
    <source>
        <dbReference type="ARBA" id="ARBA00022741"/>
    </source>
</evidence>
<dbReference type="EC" id="2.7.11.1" evidence="1"/>
<dbReference type="Proteomes" id="UP000243217">
    <property type="component" value="Unassembled WGS sequence"/>
</dbReference>
<proteinExistence type="predicted"/>
<evidence type="ECO:0000256" key="5">
    <source>
        <dbReference type="ARBA" id="ARBA00022777"/>
    </source>
</evidence>
<keyword evidence="2" id="KW-0723">Serine/threonine-protein kinase</keyword>
<dbReference type="GO" id="GO:0005524">
    <property type="term" value="F:ATP binding"/>
    <property type="evidence" value="ECO:0007669"/>
    <property type="project" value="UniProtKB-KW"/>
</dbReference>
<keyword evidence="12" id="KW-1185">Reference proteome</keyword>
<keyword evidence="4" id="KW-0547">Nucleotide-binding</keyword>
<evidence type="ECO:0000256" key="9">
    <source>
        <dbReference type="SAM" id="MobiDB-lite"/>
    </source>
</evidence>
<dbReference type="Pfam" id="PF00069">
    <property type="entry name" value="Pkinase"/>
    <property type="match status" value="1"/>
</dbReference>
<evidence type="ECO:0000256" key="8">
    <source>
        <dbReference type="ARBA" id="ARBA00048679"/>
    </source>
</evidence>
<organism evidence="11 12">
    <name type="scientific">Thraustotheca clavata</name>
    <dbReference type="NCBI Taxonomy" id="74557"/>
    <lineage>
        <taxon>Eukaryota</taxon>
        <taxon>Sar</taxon>
        <taxon>Stramenopiles</taxon>
        <taxon>Oomycota</taxon>
        <taxon>Saprolegniomycetes</taxon>
        <taxon>Saprolegniales</taxon>
        <taxon>Achlyaceae</taxon>
        <taxon>Thraustotheca</taxon>
    </lineage>
</organism>
<accession>A0A1V9Y914</accession>
<dbReference type="GO" id="GO:0004674">
    <property type="term" value="F:protein serine/threonine kinase activity"/>
    <property type="evidence" value="ECO:0007669"/>
    <property type="project" value="UniProtKB-KW"/>
</dbReference>
<comment type="catalytic activity">
    <reaction evidence="8">
        <text>L-seryl-[protein] + ATP = O-phospho-L-seryl-[protein] + ADP + H(+)</text>
        <dbReference type="Rhea" id="RHEA:17989"/>
        <dbReference type="Rhea" id="RHEA-COMP:9863"/>
        <dbReference type="Rhea" id="RHEA-COMP:11604"/>
        <dbReference type="ChEBI" id="CHEBI:15378"/>
        <dbReference type="ChEBI" id="CHEBI:29999"/>
        <dbReference type="ChEBI" id="CHEBI:30616"/>
        <dbReference type="ChEBI" id="CHEBI:83421"/>
        <dbReference type="ChEBI" id="CHEBI:456216"/>
        <dbReference type="EC" id="2.7.11.1"/>
    </reaction>
</comment>